<dbReference type="GO" id="GO:0007168">
    <property type="term" value="P:receptor guanylyl cyclase signaling pathway"/>
    <property type="evidence" value="ECO:0007669"/>
    <property type="project" value="TreeGrafter"/>
</dbReference>
<gene>
    <name evidence="13" type="primary">RvY_13389</name>
    <name evidence="13" type="synonym">RvY_13389.1</name>
    <name evidence="13" type="ORF">RvY_13389-1</name>
</gene>
<evidence type="ECO:0000259" key="12">
    <source>
        <dbReference type="PROSITE" id="PS50125"/>
    </source>
</evidence>
<evidence type="ECO:0000256" key="1">
    <source>
        <dbReference type="ARBA" id="ARBA00001436"/>
    </source>
</evidence>
<dbReference type="InterPro" id="IPR001054">
    <property type="entry name" value="A/G_cyclase"/>
</dbReference>
<keyword evidence="5" id="KW-0547">Nucleotide-binding</keyword>
<dbReference type="Gene3D" id="3.30.70.1230">
    <property type="entry name" value="Nucleotide cyclase"/>
    <property type="match status" value="1"/>
</dbReference>
<dbReference type="Gene3D" id="6.10.250.780">
    <property type="match status" value="1"/>
</dbReference>
<evidence type="ECO:0000256" key="3">
    <source>
        <dbReference type="ARBA" id="ARBA00012202"/>
    </source>
</evidence>
<dbReference type="InterPro" id="IPR020635">
    <property type="entry name" value="Tyr_kinase_cat_dom"/>
</dbReference>
<dbReference type="GO" id="GO:0005524">
    <property type="term" value="F:ATP binding"/>
    <property type="evidence" value="ECO:0007669"/>
    <property type="project" value="InterPro"/>
</dbReference>
<dbReference type="InterPro" id="IPR050401">
    <property type="entry name" value="Cyclic_nucleotide_synthase"/>
</dbReference>
<dbReference type="InterPro" id="IPR029787">
    <property type="entry name" value="Nucleotide_cyclase"/>
</dbReference>
<evidence type="ECO:0000256" key="7">
    <source>
        <dbReference type="ARBA" id="ARBA00023136"/>
    </source>
</evidence>
<dbReference type="PANTHER" id="PTHR11920:SF494">
    <property type="entry name" value="ATRIAL NATRIURETIC PEPTIDE RECEPTOR 2"/>
    <property type="match status" value="1"/>
</dbReference>
<dbReference type="PROSITE" id="PS50011">
    <property type="entry name" value="PROTEIN_KINASE_DOM"/>
    <property type="match status" value="1"/>
</dbReference>
<dbReference type="EC" id="4.6.1.2" evidence="3"/>
<evidence type="ECO:0000256" key="9">
    <source>
        <dbReference type="ARBA" id="ARBA00023239"/>
    </source>
</evidence>
<dbReference type="GO" id="GO:0004383">
    <property type="term" value="F:guanylate cyclase activity"/>
    <property type="evidence" value="ECO:0007669"/>
    <property type="project" value="UniProtKB-EC"/>
</dbReference>
<dbReference type="InterPro" id="IPR011009">
    <property type="entry name" value="Kinase-like_dom_sf"/>
</dbReference>
<comment type="caution">
    <text evidence="13">The sequence shown here is derived from an EMBL/GenBank/DDBJ whole genome shotgun (WGS) entry which is preliminary data.</text>
</comment>
<evidence type="ECO:0000256" key="8">
    <source>
        <dbReference type="ARBA" id="ARBA00023180"/>
    </source>
</evidence>
<dbReference type="AlphaFoldDB" id="A0A1D1VPK5"/>
<dbReference type="GO" id="GO:0005886">
    <property type="term" value="C:plasma membrane"/>
    <property type="evidence" value="ECO:0007669"/>
    <property type="project" value="TreeGrafter"/>
</dbReference>
<dbReference type="PANTHER" id="PTHR11920">
    <property type="entry name" value="GUANYLYL CYCLASE"/>
    <property type="match status" value="1"/>
</dbReference>
<name>A0A1D1VPK5_RAMVA</name>
<dbReference type="Gene3D" id="1.10.510.10">
    <property type="entry name" value="Transferase(Phosphotransferase) domain 1"/>
    <property type="match status" value="1"/>
</dbReference>
<dbReference type="GO" id="GO:0001653">
    <property type="term" value="F:peptide receptor activity"/>
    <property type="evidence" value="ECO:0007669"/>
    <property type="project" value="TreeGrafter"/>
</dbReference>
<keyword evidence="9" id="KW-0456">Lyase</keyword>
<keyword evidence="4" id="KW-0812">Transmembrane</keyword>
<dbReference type="OrthoDB" id="1890790at2759"/>
<protein>
    <recommendedName>
        <fullName evidence="3">guanylate cyclase</fullName>
        <ecNumber evidence="3">4.6.1.2</ecNumber>
    </recommendedName>
</protein>
<keyword evidence="8" id="KW-0325">Glycoprotein</keyword>
<dbReference type="GO" id="GO:0004713">
    <property type="term" value="F:protein tyrosine kinase activity"/>
    <property type="evidence" value="ECO:0007669"/>
    <property type="project" value="InterPro"/>
</dbReference>
<evidence type="ECO:0000256" key="6">
    <source>
        <dbReference type="ARBA" id="ARBA00022989"/>
    </source>
</evidence>
<dbReference type="SUPFAM" id="SSF56112">
    <property type="entry name" value="Protein kinase-like (PK-like)"/>
    <property type="match status" value="1"/>
</dbReference>
<keyword evidence="10" id="KW-0141">cGMP biosynthesis</keyword>
<dbReference type="InterPro" id="IPR000719">
    <property type="entry name" value="Prot_kinase_dom"/>
</dbReference>
<dbReference type="Pfam" id="PF07714">
    <property type="entry name" value="PK_Tyr_Ser-Thr"/>
    <property type="match status" value="1"/>
</dbReference>
<dbReference type="GO" id="GO:0035556">
    <property type="term" value="P:intracellular signal transduction"/>
    <property type="evidence" value="ECO:0007669"/>
    <property type="project" value="InterPro"/>
</dbReference>
<organism evidence="13 14">
    <name type="scientific">Ramazzottius varieornatus</name>
    <name type="common">Water bear</name>
    <name type="synonym">Tardigrade</name>
    <dbReference type="NCBI Taxonomy" id="947166"/>
    <lineage>
        <taxon>Eukaryota</taxon>
        <taxon>Metazoa</taxon>
        <taxon>Ecdysozoa</taxon>
        <taxon>Tardigrada</taxon>
        <taxon>Eutardigrada</taxon>
        <taxon>Parachela</taxon>
        <taxon>Hypsibioidea</taxon>
        <taxon>Ramazzottiidae</taxon>
        <taxon>Ramazzottius</taxon>
    </lineage>
</organism>
<dbReference type="SMART" id="SM00219">
    <property type="entry name" value="TyrKc"/>
    <property type="match status" value="1"/>
</dbReference>
<dbReference type="SUPFAM" id="SSF55073">
    <property type="entry name" value="Nucleotide cyclase"/>
    <property type="match status" value="1"/>
</dbReference>
<feature type="domain" description="Protein kinase" evidence="11">
    <location>
        <begin position="1"/>
        <end position="217"/>
    </location>
</feature>
<evidence type="ECO:0000256" key="10">
    <source>
        <dbReference type="ARBA" id="ARBA00023293"/>
    </source>
</evidence>
<sequence length="491" mass="54581">MGIALDEHNWIVYVIAEHCSKGCLQDILEKIEFKMDWSFKFAFMKDIAEGLFHLHASPIVSHGYLTSYNCSIDGRFVVRISDCGLAKLRNPTERQPFAEVAENQSIDLGYLQWRTPELLRTTMSANGTQRADIYSFSILMQQIILRSSPFCQANVHDQRTRQETKELLSEVAKGIVPPTRPPVSRSACSPELYQLMEDCWSEAPLERPSAAKVRTTLKKISGRSSDNVIDLLLLRMESYSKELESQVTEKAQLLQDEKRLVEGLMKQLMPRHIADSLSSGRLEKPHYHEHVSVCCAKLTTDLTSAMDPQGASTAIGALSRVVSAFDAILDIKQTCVRINGYPESLMLVAGLTSPSVVPAEGLLQILRLAEDLESTLRNLTGTEKCRFRLQAGVHTGPVMSGLLETQVPKYCVLGETVVSAFRLMDEAGAGETLITEKTKKLFSVEIQQFVSLRPKPRKAPDLVGSSYSSSADIVSENEAELLETSYAVTFT</sequence>
<dbReference type="SMART" id="SM00044">
    <property type="entry name" value="CYCc"/>
    <property type="match status" value="1"/>
</dbReference>
<dbReference type="PROSITE" id="PS50125">
    <property type="entry name" value="GUANYLATE_CYCLASE_2"/>
    <property type="match status" value="1"/>
</dbReference>
<keyword evidence="14" id="KW-1185">Reference proteome</keyword>
<dbReference type="STRING" id="947166.A0A1D1VPK5"/>
<dbReference type="CDD" id="cd07302">
    <property type="entry name" value="CHD"/>
    <property type="match status" value="1"/>
</dbReference>
<evidence type="ECO:0000313" key="13">
    <source>
        <dbReference type="EMBL" id="GAV02881.1"/>
    </source>
</evidence>
<reference evidence="13 14" key="1">
    <citation type="journal article" date="2016" name="Nat. Commun.">
        <title>Extremotolerant tardigrade genome and improved radiotolerance of human cultured cells by tardigrade-unique protein.</title>
        <authorList>
            <person name="Hashimoto T."/>
            <person name="Horikawa D.D."/>
            <person name="Saito Y."/>
            <person name="Kuwahara H."/>
            <person name="Kozuka-Hata H."/>
            <person name="Shin-I T."/>
            <person name="Minakuchi Y."/>
            <person name="Ohishi K."/>
            <person name="Motoyama A."/>
            <person name="Aizu T."/>
            <person name="Enomoto A."/>
            <person name="Kondo K."/>
            <person name="Tanaka S."/>
            <person name="Hara Y."/>
            <person name="Koshikawa S."/>
            <person name="Sagara H."/>
            <person name="Miura T."/>
            <person name="Yokobori S."/>
            <person name="Miyagawa K."/>
            <person name="Suzuki Y."/>
            <person name="Kubo T."/>
            <person name="Oyama M."/>
            <person name="Kohara Y."/>
            <person name="Fujiyama A."/>
            <person name="Arakawa K."/>
            <person name="Katayama T."/>
            <person name="Toyoda A."/>
            <person name="Kunieda T."/>
        </authorList>
    </citation>
    <scope>NUCLEOTIDE SEQUENCE [LARGE SCALE GENOMIC DNA]</scope>
    <source>
        <strain evidence="13 14">YOKOZUNA-1</strain>
    </source>
</reference>
<dbReference type="InterPro" id="IPR001245">
    <property type="entry name" value="Ser-Thr/Tyr_kinase_cat_dom"/>
</dbReference>
<comment type="catalytic activity">
    <reaction evidence="1">
        <text>GTP = 3',5'-cyclic GMP + diphosphate</text>
        <dbReference type="Rhea" id="RHEA:13665"/>
        <dbReference type="ChEBI" id="CHEBI:33019"/>
        <dbReference type="ChEBI" id="CHEBI:37565"/>
        <dbReference type="ChEBI" id="CHEBI:57746"/>
        <dbReference type="EC" id="4.6.1.2"/>
    </reaction>
</comment>
<dbReference type="Pfam" id="PF00211">
    <property type="entry name" value="Guanylate_cyc"/>
    <property type="match status" value="1"/>
</dbReference>
<dbReference type="EMBL" id="BDGG01000008">
    <property type="protein sequence ID" value="GAV02881.1"/>
    <property type="molecule type" value="Genomic_DNA"/>
</dbReference>
<evidence type="ECO:0000313" key="14">
    <source>
        <dbReference type="Proteomes" id="UP000186922"/>
    </source>
</evidence>
<proteinExistence type="predicted"/>
<feature type="domain" description="Guanylate cyclase" evidence="12">
    <location>
        <begin position="299"/>
        <end position="424"/>
    </location>
</feature>
<evidence type="ECO:0000256" key="5">
    <source>
        <dbReference type="ARBA" id="ARBA00022741"/>
    </source>
</evidence>
<accession>A0A1D1VPK5</accession>
<evidence type="ECO:0000259" key="11">
    <source>
        <dbReference type="PROSITE" id="PS50011"/>
    </source>
</evidence>
<evidence type="ECO:0000256" key="2">
    <source>
        <dbReference type="ARBA" id="ARBA00004167"/>
    </source>
</evidence>
<dbReference type="Proteomes" id="UP000186922">
    <property type="component" value="Unassembled WGS sequence"/>
</dbReference>
<evidence type="ECO:0000256" key="4">
    <source>
        <dbReference type="ARBA" id="ARBA00022692"/>
    </source>
</evidence>
<dbReference type="GO" id="GO:0004016">
    <property type="term" value="F:adenylate cyclase activity"/>
    <property type="evidence" value="ECO:0007669"/>
    <property type="project" value="TreeGrafter"/>
</dbReference>
<comment type="subcellular location">
    <subcellularLocation>
        <location evidence="2">Membrane</location>
        <topology evidence="2">Single-pass membrane protein</topology>
    </subcellularLocation>
</comment>
<keyword evidence="7" id="KW-0472">Membrane</keyword>
<keyword evidence="6" id="KW-1133">Transmembrane helix</keyword>